<name>A0A1K1RZZ2_9FLAO</name>
<reference evidence="1 2" key="1">
    <citation type="submission" date="2016-11" db="EMBL/GenBank/DDBJ databases">
        <authorList>
            <person name="Jaros S."/>
            <person name="Januszkiewicz K."/>
            <person name="Wedrychowicz H."/>
        </authorList>
    </citation>
    <scope>NUCLEOTIDE SEQUENCE [LARGE SCALE GENOMIC DNA]</scope>
    <source>
        <strain evidence="1 2">CGMCC 1.12145</strain>
    </source>
</reference>
<accession>A0A1K1RZZ2</accession>
<evidence type="ECO:0000313" key="1">
    <source>
        <dbReference type="EMBL" id="SFW77630.1"/>
    </source>
</evidence>
<organism evidence="1 2">
    <name type="scientific">Sinomicrobium oceani</name>
    <dbReference type="NCBI Taxonomy" id="1150368"/>
    <lineage>
        <taxon>Bacteria</taxon>
        <taxon>Pseudomonadati</taxon>
        <taxon>Bacteroidota</taxon>
        <taxon>Flavobacteriia</taxon>
        <taxon>Flavobacteriales</taxon>
        <taxon>Flavobacteriaceae</taxon>
        <taxon>Sinomicrobium</taxon>
    </lineage>
</organism>
<dbReference type="OrthoDB" id="2972467at2"/>
<gene>
    <name evidence="1" type="ORF">SAMN02927921_04252</name>
</gene>
<dbReference type="AlphaFoldDB" id="A0A1K1RZZ2"/>
<dbReference type="Gene3D" id="2.180.10.10">
    <property type="entry name" value="RHS repeat-associated core"/>
    <property type="match status" value="1"/>
</dbReference>
<dbReference type="STRING" id="1150368.SAMN02927921_04252"/>
<proteinExistence type="predicted"/>
<evidence type="ECO:0000313" key="2">
    <source>
        <dbReference type="Proteomes" id="UP000182248"/>
    </source>
</evidence>
<dbReference type="EMBL" id="FPJE01000047">
    <property type="protein sequence ID" value="SFW77630.1"/>
    <property type="molecule type" value="Genomic_DNA"/>
</dbReference>
<dbReference type="RefSeq" id="WP_072319462.1">
    <property type="nucleotide sequence ID" value="NZ_FPJE01000047.1"/>
</dbReference>
<dbReference type="NCBIfam" id="TIGR03696">
    <property type="entry name" value="Rhs_assc_core"/>
    <property type="match status" value="1"/>
</dbReference>
<sequence>MGNTPQNPLQRIAYTYNVRGWLTDINDVDHPSGKLFNFQINYNKSRSGVVDPLYNGNIAETYWKTSNDNTMRRYAYTYDALNRITSGKFNGGGQTDRYTVEGITYDKNGNIEHLTRRGHLNSGATSFGVMDNLAYTYDTGNKLLKVADSGNKTYGFKDGTNTGNDYTYDANGNLLTDANKGITGISYNHLNLPTQVSFGSNKIAYIYDASGTKLKKEVTQGSSVTATEYAGNYIYENGQLQFFNTPEGYVTKENNTYTYVYQYKDHLGNVRLSYTNTGTASAPQLEIIEENNYYPFGLEHRGYNNQINGPENNYQTYQGKEHQKELSLNWHDFGARNYNAAIGRWMSPDPLSEEFPEWSPYVFTYNNPIKWTDPTGMAPEDIVIRMLNEQGKSVEAFRIHTDLIETEVNLESNGLTYTGTETTNVYFDDKLTDYTEKLGGSEYLPDALSINASAEAAYKGGAQLEVSVLGILKGENKGDFGVTLQMNGLMGVEGGITGTLTGFYATQPNPDLDVFKGAEMGLQADVKAFGPASIAGAYHRGVEFQKPFDKNWNWRGFTKTTYEAISLGVSGGVVPLPVSFSGYLGVSDYIYRSDK</sequence>
<protein>
    <submittedName>
        <fullName evidence="1">RHS repeat-associated core domain-containing protein</fullName>
    </submittedName>
</protein>
<dbReference type="Proteomes" id="UP000182248">
    <property type="component" value="Unassembled WGS sequence"/>
</dbReference>
<dbReference type="InterPro" id="IPR022385">
    <property type="entry name" value="Rhs_assc_core"/>
</dbReference>
<keyword evidence="2" id="KW-1185">Reference proteome</keyword>